<accession>A0AAD7C4T6</accession>
<protein>
    <submittedName>
        <fullName evidence="2">Uncharacterized protein</fullName>
    </submittedName>
</protein>
<proteinExistence type="predicted"/>
<feature type="compositionally biased region" description="Pro residues" evidence="1">
    <location>
        <begin position="246"/>
        <end position="259"/>
    </location>
</feature>
<feature type="compositionally biased region" description="Low complexity" evidence="1">
    <location>
        <begin position="309"/>
        <end position="323"/>
    </location>
</feature>
<dbReference type="EMBL" id="JARKIE010000447">
    <property type="protein sequence ID" value="KAJ7637855.1"/>
    <property type="molecule type" value="Genomic_DNA"/>
</dbReference>
<dbReference type="Proteomes" id="UP001221757">
    <property type="component" value="Unassembled WGS sequence"/>
</dbReference>
<evidence type="ECO:0000313" key="3">
    <source>
        <dbReference type="Proteomes" id="UP001221757"/>
    </source>
</evidence>
<comment type="caution">
    <text evidence="2">The sequence shown here is derived from an EMBL/GenBank/DDBJ whole genome shotgun (WGS) entry which is preliminary data.</text>
</comment>
<evidence type="ECO:0000313" key="2">
    <source>
        <dbReference type="EMBL" id="KAJ7637855.1"/>
    </source>
</evidence>
<keyword evidence="3" id="KW-1185">Reference proteome</keyword>
<organism evidence="2 3">
    <name type="scientific">Mycena rosella</name>
    <name type="common">Pink bonnet</name>
    <name type="synonym">Agaricus rosellus</name>
    <dbReference type="NCBI Taxonomy" id="1033263"/>
    <lineage>
        <taxon>Eukaryota</taxon>
        <taxon>Fungi</taxon>
        <taxon>Dikarya</taxon>
        <taxon>Basidiomycota</taxon>
        <taxon>Agaricomycotina</taxon>
        <taxon>Agaricomycetes</taxon>
        <taxon>Agaricomycetidae</taxon>
        <taxon>Agaricales</taxon>
        <taxon>Marasmiineae</taxon>
        <taxon>Mycenaceae</taxon>
        <taxon>Mycena</taxon>
    </lineage>
</organism>
<dbReference type="AlphaFoldDB" id="A0AAD7C4T6"/>
<reference evidence="2" key="1">
    <citation type="submission" date="2023-03" db="EMBL/GenBank/DDBJ databases">
        <title>Massive genome expansion in bonnet fungi (Mycena s.s.) driven by repeated elements and novel gene families across ecological guilds.</title>
        <authorList>
            <consortium name="Lawrence Berkeley National Laboratory"/>
            <person name="Harder C.B."/>
            <person name="Miyauchi S."/>
            <person name="Viragh M."/>
            <person name="Kuo A."/>
            <person name="Thoen E."/>
            <person name="Andreopoulos B."/>
            <person name="Lu D."/>
            <person name="Skrede I."/>
            <person name="Drula E."/>
            <person name="Henrissat B."/>
            <person name="Morin E."/>
            <person name="Kohler A."/>
            <person name="Barry K."/>
            <person name="LaButti K."/>
            <person name="Morin E."/>
            <person name="Salamov A."/>
            <person name="Lipzen A."/>
            <person name="Mereny Z."/>
            <person name="Hegedus B."/>
            <person name="Baldrian P."/>
            <person name="Stursova M."/>
            <person name="Weitz H."/>
            <person name="Taylor A."/>
            <person name="Grigoriev I.V."/>
            <person name="Nagy L.G."/>
            <person name="Martin F."/>
            <person name="Kauserud H."/>
        </authorList>
    </citation>
    <scope>NUCLEOTIDE SEQUENCE</scope>
    <source>
        <strain evidence="2">CBHHK067</strain>
    </source>
</reference>
<feature type="compositionally biased region" description="Pro residues" evidence="1">
    <location>
        <begin position="285"/>
        <end position="298"/>
    </location>
</feature>
<gene>
    <name evidence="2" type="ORF">B0H17DRAFT_1277770</name>
</gene>
<feature type="region of interest" description="Disordered" evidence="1">
    <location>
        <begin position="144"/>
        <end position="336"/>
    </location>
</feature>
<feature type="compositionally biased region" description="Low complexity" evidence="1">
    <location>
        <begin position="144"/>
        <end position="177"/>
    </location>
</feature>
<sequence>MDYYTASTSPRAPPFSLVEFGDLVSAALESPDPLFSNASRLFSLDGRGENLQEGDGSSSRVRQMLKKFKKRAATLVKRPSTRPMRPSSPEYRIPELRLSTCFRNASCEEFVPYIPLVAQYERMSPAYRSTPALPTQCAAPSLYTNSNSSHSSFAPTPSTSSCSSATTASFPTTPLTTVSEEGFPPRRWSASSSTDADSEPPTPRDPFAKHALRVVPRSKLAAYPSPSPSPTRPTRRRRRPARVAPAQPPPARPIPPPPFAHTHPYRRAQPRPASPVSFALLDAFPAPPSHTPSPPVTPPRRTRAPPRPLTLSPPWLDLSSPPESDCESDFHSARSH</sequence>
<name>A0AAD7C4T6_MYCRO</name>
<evidence type="ECO:0000256" key="1">
    <source>
        <dbReference type="SAM" id="MobiDB-lite"/>
    </source>
</evidence>